<feature type="domain" description="Mammalian cell entry C-terminal" evidence="3">
    <location>
        <begin position="120"/>
        <end position="324"/>
    </location>
</feature>
<dbReference type="EMBL" id="JAAOYM010000001">
    <property type="protein sequence ID" value="NIJ12041.1"/>
    <property type="molecule type" value="Genomic_DNA"/>
</dbReference>
<feature type="region of interest" description="Disordered" evidence="1">
    <location>
        <begin position="317"/>
        <end position="408"/>
    </location>
</feature>
<dbReference type="PANTHER" id="PTHR33371:SF16">
    <property type="entry name" value="MCE-FAMILY PROTEIN MCE3F"/>
    <property type="match status" value="1"/>
</dbReference>
<dbReference type="InterPro" id="IPR003399">
    <property type="entry name" value="Mce/MlaD"/>
</dbReference>
<dbReference type="Pfam" id="PF02470">
    <property type="entry name" value="MlaD"/>
    <property type="match status" value="1"/>
</dbReference>
<proteinExistence type="predicted"/>
<dbReference type="AlphaFoldDB" id="A0A7X5ZR07"/>
<comment type="caution">
    <text evidence="4">The sequence shown here is derived from an EMBL/GenBank/DDBJ whole genome shotgun (WGS) entry which is preliminary data.</text>
</comment>
<dbReference type="Pfam" id="PF11887">
    <property type="entry name" value="Mce4_CUP1"/>
    <property type="match status" value="1"/>
</dbReference>
<evidence type="ECO:0000259" key="2">
    <source>
        <dbReference type="Pfam" id="PF02470"/>
    </source>
</evidence>
<dbReference type="NCBIfam" id="TIGR00996">
    <property type="entry name" value="Mtu_fam_mce"/>
    <property type="match status" value="1"/>
</dbReference>
<dbReference type="InterPro" id="IPR052336">
    <property type="entry name" value="MlaD_Phospholipid_Transporter"/>
</dbReference>
<feature type="compositionally biased region" description="Polar residues" evidence="1">
    <location>
        <begin position="398"/>
        <end position="408"/>
    </location>
</feature>
<gene>
    <name evidence="4" type="ORF">FHU38_002385</name>
</gene>
<dbReference type="InterPro" id="IPR005693">
    <property type="entry name" value="Mce"/>
</dbReference>
<protein>
    <submittedName>
        <fullName evidence="4">Phospholipid/cholesterol/gamma-HCH transport system substrate-binding protein</fullName>
    </submittedName>
</protein>
<feature type="domain" description="Mce/MlaD" evidence="2">
    <location>
        <begin position="37"/>
        <end position="104"/>
    </location>
</feature>
<evidence type="ECO:0000313" key="5">
    <source>
        <dbReference type="Proteomes" id="UP000545493"/>
    </source>
</evidence>
<feature type="compositionally biased region" description="Basic and acidic residues" evidence="1">
    <location>
        <begin position="320"/>
        <end position="335"/>
    </location>
</feature>
<dbReference type="PANTHER" id="PTHR33371">
    <property type="entry name" value="INTERMEMBRANE PHOSPHOLIPID TRANSPORT SYSTEM BINDING PROTEIN MLAD-RELATED"/>
    <property type="match status" value="1"/>
</dbReference>
<evidence type="ECO:0000259" key="3">
    <source>
        <dbReference type="Pfam" id="PF11887"/>
    </source>
</evidence>
<keyword evidence="5" id="KW-1185">Reference proteome</keyword>
<dbReference type="Proteomes" id="UP000545493">
    <property type="component" value="Unassembled WGS sequence"/>
</dbReference>
<sequence length="408" mass="43937">MKNRLALAQLALFLVIGVACSFYVLSNVLGPRAITGGLTVTVRMPDTGGLTAQSQVTYRGVSVGEVVDVQLDPEAAGVRVRLELDAGTRIPRVTTAVVTQETPMAIVRLDLRPSDEDPPYLRDGSVIPGQHTRRPLPLERLLVDFMEVADSLPAEDVAVIGDALATGLNGATPELIRILDNTETLLRFADERTPQLRRLADNGRQLLGDSGDRLRRMATAMRQFTGAVREQEPAIRNLLHDVPDPARRVARMMTENQPALTTLLGNLVTTAQLVSVRAPAVEQTLISLPDTLTKLGSIVEGDTANFYLIATQGPVCFNETPRRTPTDTEPREPDLTWHCPPGPDLAQRGAANAPRPDSSPSEQPPAPENRSYDPGSGLPLPFDVGSSGGQQGVLGPRSWSSILLQGVQ</sequence>
<name>A0A7X5ZR07_9PSEU</name>
<evidence type="ECO:0000256" key="1">
    <source>
        <dbReference type="SAM" id="MobiDB-lite"/>
    </source>
</evidence>
<reference evidence="4 5" key="1">
    <citation type="submission" date="2020-03" db="EMBL/GenBank/DDBJ databases">
        <title>Sequencing the genomes of 1000 actinobacteria strains.</title>
        <authorList>
            <person name="Klenk H.-P."/>
        </authorList>
    </citation>
    <scope>NUCLEOTIDE SEQUENCE [LARGE SCALE GENOMIC DNA]</scope>
    <source>
        <strain evidence="4 5">DSM 45685</strain>
    </source>
</reference>
<organism evidence="4 5">
    <name type="scientific">Saccharomonospora amisosensis</name>
    <dbReference type="NCBI Taxonomy" id="1128677"/>
    <lineage>
        <taxon>Bacteria</taxon>
        <taxon>Bacillati</taxon>
        <taxon>Actinomycetota</taxon>
        <taxon>Actinomycetes</taxon>
        <taxon>Pseudonocardiales</taxon>
        <taxon>Pseudonocardiaceae</taxon>
        <taxon>Saccharomonospora</taxon>
    </lineage>
</organism>
<dbReference type="PROSITE" id="PS51257">
    <property type="entry name" value="PROKAR_LIPOPROTEIN"/>
    <property type="match status" value="1"/>
</dbReference>
<accession>A0A7X5ZR07</accession>
<dbReference type="RefSeq" id="WP_167170210.1">
    <property type="nucleotide sequence ID" value="NZ_JAAOYM010000001.1"/>
</dbReference>
<evidence type="ECO:0000313" key="4">
    <source>
        <dbReference type="EMBL" id="NIJ12041.1"/>
    </source>
</evidence>
<dbReference type="InterPro" id="IPR024516">
    <property type="entry name" value="Mce_C"/>
</dbReference>
<dbReference type="GO" id="GO:0005576">
    <property type="term" value="C:extracellular region"/>
    <property type="evidence" value="ECO:0007669"/>
    <property type="project" value="TreeGrafter"/>
</dbReference>